<reference evidence="3 4" key="1">
    <citation type="submission" date="2019-02" db="EMBL/GenBank/DDBJ databases">
        <title>Complete Genome Sequence and Methylome Analysis of Brevibacterium luteolum NEB1784.</title>
        <authorList>
            <person name="Fomenkov A."/>
            <person name="Roberts R.J."/>
        </authorList>
    </citation>
    <scope>NUCLEOTIDE SEQUENCE [LARGE SCALE GENOMIC DNA]</scope>
    <source>
        <strain evidence="3 4">NEB1784</strain>
    </source>
</reference>
<sequence>MDVADVTQQSKERLNDRIAAVEALAVAHNARVAGEDDAKRRREELEAELSELIGALERDHKASYDAAVKAGWTARDLRAMGLSVPSKPAPKRRRRKPAATTGETQQADHGSAAEDSAQHESAAHEPVVSHAV</sequence>
<feature type="region of interest" description="Disordered" evidence="2">
    <location>
        <begin position="80"/>
        <end position="132"/>
    </location>
</feature>
<dbReference type="RefSeq" id="WP_165883935.1">
    <property type="nucleotide sequence ID" value="NZ_CP035810.1"/>
</dbReference>
<feature type="coiled-coil region" evidence="1">
    <location>
        <begin position="11"/>
        <end position="62"/>
    </location>
</feature>
<keyword evidence="1" id="KW-0175">Coiled coil</keyword>
<evidence type="ECO:0000313" key="4">
    <source>
        <dbReference type="Proteomes" id="UP000501518"/>
    </source>
</evidence>
<dbReference type="AlphaFoldDB" id="A0A6G8KXJ4"/>
<evidence type="ECO:0000313" key="3">
    <source>
        <dbReference type="EMBL" id="QIN29534.1"/>
    </source>
</evidence>
<dbReference type="Proteomes" id="UP000501518">
    <property type="component" value="Chromosome"/>
</dbReference>
<evidence type="ECO:0000256" key="1">
    <source>
        <dbReference type="SAM" id="Coils"/>
    </source>
</evidence>
<gene>
    <name evidence="3" type="ORF">EW640_09795</name>
</gene>
<dbReference type="EMBL" id="CP035810">
    <property type="protein sequence ID" value="QIN29534.1"/>
    <property type="molecule type" value="Genomic_DNA"/>
</dbReference>
<accession>A0A6G8KXJ4</accession>
<proteinExistence type="predicted"/>
<dbReference type="KEGG" id="blut:EW640_09795"/>
<protein>
    <submittedName>
        <fullName evidence="3">Uncharacterized protein</fullName>
    </submittedName>
</protein>
<organism evidence="3 4">
    <name type="scientific">Brevibacterium luteolum</name>
    <dbReference type="NCBI Taxonomy" id="199591"/>
    <lineage>
        <taxon>Bacteria</taxon>
        <taxon>Bacillati</taxon>
        <taxon>Actinomycetota</taxon>
        <taxon>Actinomycetes</taxon>
        <taxon>Micrococcales</taxon>
        <taxon>Brevibacteriaceae</taxon>
        <taxon>Brevibacterium</taxon>
    </lineage>
</organism>
<evidence type="ECO:0000256" key="2">
    <source>
        <dbReference type="SAM" id="MobiDB-lite"/>
    </source>
</evidence>
<name>A0A6G8KXJ4_9MICO</name>